<dbReference type="GO" id="GO:0019888">
    <property type="term" value="F:protein phosphatase regulator activity"/>
    <property type="evidence" value="ECO:0007669"/>
    <property type="project" value="InterPro"/>
</dbReference>
<accession>A0A0C2WY65</accession>
<dbReference type="HOGENOM" id="CLU_056027_0_0_1"/>
<dbReference type="PANTHER" id="PTHR16487">
    <property type="entry name" value="PPP4R2-RELATED PROTEIN"/>
    <property type="match status" value="1"/>
</dbReference>
<dbReference type="Proteomes" id="UP000054097">
    <property type="component" value="Unassembled WGS sequence"/>
</dbReference>
<reference evidence="4" key="2">
    <citation type="submission" date="2015-01" db="EMBL/GenBank/DDBJ databases">
        <title>Evolutionary Origins and Diversification of the Mycorrhizal Mutualists.</title>
        <authorList>
            <consortium name="DOE Joint Genome Institute"/>
            <consortium name="Mycorrhizal Genomics Consortium"/>
            <person name="Kohler A."/>
            <person name="Kuo A."/>
            <person name="Nagy L.G."/>
            <person name="Floudas D."/>
            <person name="Copeland A."/>
            <person name="Barry K.W."/>
            <person name="Cichocki N."/>
            <person name="Veneault-Fourrey C."/>
            <person name="LaButti K."/>
            <person name="Lindquist E.A."/>
            <person name="Lipzen A."/>
            <person name="Lundell T."/>
            <person name="Morin E."/>
            <person name="Murat C."/>
            <person name="Riley R."/>
            <person name="Ohm R."/>
            <person name="Sun H."/>
            <person name="Tunlid A."/>
            <person name="Henrissat B."/>
            <person name="Grigoriev I.V."/>
            <person name="Hibbett D.S."/>
            <person name="Martin F."/>
        </authorList>
    </citation>
    <scope>NUCLEOTIDE SEQUENCE [LARGE SCALE GENOMIC DNA]</scope>
    <source>
        <strain evidence="4">MAFF 305830</strain>
    </source>
</reference>
<protein>
    <recommendedName>
        <fullName evidence="5">PPP4R2-domain-containing protein</fullName>
    </recommendedName>
</protein>
<dbReference type="EMBL" id="KN824283">
    <property type="protein sequence ID" value="KIM31028.1"/>
    <property type="molecule type" value="Genomic_DNA"/>
</dbReference>
<dbReference type="STRING" id="933852.A0A0C2WY65"/>
<feature type="compositionally biased region" description="Polar residues" evidence="2">
    <location>
        <begin position="54"/>
        <end position="65"/>
    </location>
</feature>
<dbReference type="OrthoDB" id="341898at2759"/>
<evidence type="ECO:0000256" key="2">
    <source>
        <dbReference type="SAM" id="MobiDB-lite"/>
    </source>
</evidence>
<comment type="similarity">
    <text evidence="1">Belongs to the PPP4R2 family.</text>
</comment>
<evidence type="ECO:0000256" key="1">
    <source>
        <dbReference type="ARBA" id="ARBA00009207"/>
    </source>
</evidence>
<gene>
    <name evidence="3" type="ORF">M408DRAFT_15374</name>
</gene>
<keyword evidence="4" id="KW-1185">Reference proteome</keyword>
<evidence type="ECO:0008006" key="5">
    <source>
        <dbReference type="Google" id="ProtNLM"/>
    </source>
</evidence>
<dbReference type="GO" id="GO:0005737">
    <property type="term" value="C:cytoplasm"/>
    <property type="evidence" value="ECO:0007669"/>
    <property type="project" value="TreeGrafter"/>
</dbReference>
<evidence type="ECO:0000313" key="4">
    <source>
        <dbReference type="Proteomes" id="UP000054097"/>
    </source>
</evidence>
<dbReference type="AlphaFoldDB" id="A0A0C2WY65"/>
<evidence type="ECO:0000313" key="3">
    <source>
        <dbReference type="EMBL" id="KIM31028.1"/>
    </source>
</evidence>
<dbReference type="PANTHER" id="PTHR16487:SF0">
    <property type="entry name" value="PROTEIN PHOSPHATASE 4 REGULATORY SUBUNIT 2-RELATED"/>
    <property type="match status" value="1"/>
</dbReference>
<dbReference type="GO" id="GO:0005634">
    <property type="term" value="C:nucleus"/>
    <property type="evidence" value="ECO:0007669"/>
    <property type="project" value="TreeGrafter"/>
</dbReference>
<feature type="region of interest" description="Disordered" evidence="2">
    <location>
        <begin position="21"/>
        <end position="65"/>
    </location>
</feature>
<dbReference type="Pfam" id="PF09184">
    <property type="entry name" value="PPP4R2"/>
    <property type="match status" value="1"/>
</dbReference>
<dbReference type="GO" id="GO:0030289">
    <property type="term" value="C:protein phosphatase 4 complex"/>
    <property type="evidence" value="ECO:0007669"/>
    <property type="project" value="InterPro"/>
</dbReference>
<feature type="region of interest" description="Disordered" evidence="2">
    <location>
        <begin position="186"/>
        <end position="276"/>
    </location>
</feature>
<organism evidence="3 4">
    <name type="scientific">Serendipita vermifera MAFF 305830</name>
    <dbReference type="NCBI Taxonomy" id="933852"/>
    <lineage>
        <taxon>Eukaryota</taxon>
        <taxon>Fungi</taxon>
        <taxon>Dikarya</taxon>
        <taxon>Basidiomycota</taxon>
        <taxon>Agaricomycotina</taxon>
        <taxon>Agaricomycetes</taxon>
        <taxon>Sebacinales</taxon>
        <taxon>Serendipitaceae</taxon>
        <taxon>Serendipita</taxon>
    </lineage>
</organism>
<feature type="compositionally biased region" description="Basic and acidic residues" evidence="2">
    <location>
        <begin position="250"/>
        <end position="263"/>
    </location>
</feature>
<sequence>MDWLHRRQALQSRVKADAAEFIRRGPDPLLPRSDQPATPEGRVFPPFKPRRTNPQRGPTQTLPSEMTEQQANEFVENIVGMIEGLTTAPFTIKRVCELALLPRNHYRTVGKYLRGLERTLLVTSSPNTFASVYASLGMEGVLETINTPIFTPIAFLHDDARRRSQSRSPSASPVRLHNALALGDAASAPADEPKGLGLVDELDTPAPGHMASEPTPLTATTTPVSSEPPSPAVGAKTLEQRFVKSSGDGDEGKKEGEEGKNEDAEVESMVLSEDPQ</sequence>
<reference evidence="3 4" key="1">
    <citation type="submission" date="2014-04" db="EMBL/GenBank/DDBJ databases">
        <authorList>
            <consortium name="DOE Joint Genome Institute"/>
            <person name="Kuo A."/>
            <person name="Zuccaro A."/>
            <person name="Kohler A."/>
            <person name="Nagy L.G."/>
            <person name="Floudas D."/>
            <person name="Copeland A."/>
            <person name="Barry K.W."/>
            <person name="Cichocki N."/>
            <person name="Veneault-Fourrey C."/>
            <person name="LaButti K."/>
            <person name="Lindquist E.A."/>
            <person name="Lipzen A."/>
            <person name="Lundell T."/>
            <person name="Morin E."/>
            <person name="Murat C."/>
            <person name="Sun H."/>
            <person name="Tunlid A."/>
            <person name="Henrissat B."/>
            <person name="Grigoriev I.V."/>
            <person name="Hibbett D.S."/>
            <person name="Martin F."/>
            <person name="Nordberg H.P."/>
            <person name="Cantor M.N."/>
            <person name="Hua S.X."/>
        </authorList>
    </citation>
    <scope>NUCLEOTIDE SEQUENCE [LARGE SCALE GENOMIC DNA]</scope>
    <source>
        <strain evidence="3 4">MAFF 305830</strain>
    </source>
</reference>
<name>A0A0C2WY65_SERVB</name>
<dbReference type="InterPro" id="IPR015267">
    <property type="entry name" value="PPP4R2"/>
</dbReference>
<proteinExistence type="inferred from homology"/>